<comment type="caution">
    <text evidence="2">The sequence shown here is derived from an EMBL/GenBank/DDBJ whole genome shotgun (WGS) entry which is preliminary data.</text>
</comment>
<accession>A0AAE1UBF2</accession>
<evidence type="ECO:0000313" key="3">
    <source>
        <dbReference type="Proteomes" id="UP001292094"/>
    </source>
</evidence>
<feature type="domain" description="Chitin-binding type-2" evidence="1">
    <location>
        <begin position="88"/>
        <end position="156"/>
    </location>
</feature>
<dbReference type="PANTHER" id="PTHR22933:SF43">
    <property type="entry name" value="LP10131P"/>
    <property type="match status" value="1"/>
</dbReference>
<dbReference type="PROSITE" id="PS50940">
    <property type="entry name" value="CHIT_BIND_II"/>
    <property type="match status" value="1"/>
</dbReference>
<dbReference type="GO" id="GO:0008061">
    <property type="term" value="F:chitin binding"/>
    <property type="evidence" value="ECO:0007669"/>
    <property type="project" value="InterPro"/>
</dbReference>
<protein>
    <recommendedName>
        <fullName evidence="1">Chitin-binding type-2 domain-containing protein</fullName>
    </recommendedName>
</protein>
<reference evidence="2" key="1">
    <citation type="submission" date="2023-11" db="EMBL/GenBank/DDBJ databases">
        <title>Genome assemblies of two species of porcelain crab, Petrolisthes cinctipes and Petrolisthes manimaculis (Anomura: Porcellanidae).</title>
        <authorList>
            <person name="Angst P."/>
        </authorList>
    </citation>
    <scope>NUCLEOTIDE SEQUENCE</scope>
    <source>
        <strain evidence="2">PB745_02</strain>
        <tissue evidence="2">Gill</tissue>
    </source>
</reference>
<dbReference type="Pfam" id="PF01607">
    <property type="entry name" value="CBM_14"/>
    <property type="match status" value="1"/>
</dbReference>
<dbReference type="InterPro" id="IPR036508">
    <property type="entry name" value="Chitin-bd_dom_sf"/>
</dbReference>
<dbReference type="Proteomes" id="UP001292094">
    <property type="component" value="Unassembled WGS sequence"/>
</dbReference>
<evidence type="ECO:0000313" key="2">
    <source>
        <dbReference type="EMBL" id="KAK4312574.1"/>
    </source>
</evidence>
<dbReference type="GO" id="GO:0005576">
    <property type="term" value="C:extracellular region"/>
    <property type="evidence" value="ECO:0007669"/>
    <property type="project" value="InterPro"/>
</dbReference>
<evidence type="ECO:0000259" key="1">
    <source>
        <dbReference type="PROSITE" id="PS50940"/>
    </source>
</evidence>
<gene>
    <name evidence="2" type="ORF">Pmani_016038</name>
</gene>
<organism evidence="2 3">
    <name type="scientific">Petrolisthes manimaculis</name>
    <dbReference type="NCBI Taxonomy" id="1843537"/>
    <lineage>
        <taxon>Eukaryota</taxon>
        <taxon>Metazoa</taxon>
        <taxon>Ecdysozoa</taxon>
        <taxon>Arthropoda</taxon>
        <taxon>Crustacea</taxon>
        <taxon>Multicrustacea</taxon>
        <taxon>Malacostraca</taxon>
        <taxon>Eumalacostraca</taxon>
        <taxon>Eucarida</taxon>
        <taxon>Decapoda</taxon>
        <taxon>Pleocyemata</taxon>
        <taxon>Anomura</taxon>
        <taxon>Galatheoidea</taxon>
        <taxon>Porcellanidae</taxon>
        <taxon>Petrolisthes</taxon>
    </lineage>
</organism>
<dbReference type="Gene3D" id="2.170.140.10">
    <property type="entry name" value="Chitin binding domain"/>
    <property type="match status" value="1"/>
</dbReference>
<dbReference type="AlphaFoldDB" id="A0AAE1UBF2"/>
<dbReference type="InterPro" id="IPR052976">
    <property type="entry name" value="Scoloptoxin-like"/>
</dbReference>
<dbReference type="PANTHER" id="PTHR22933">
    <property type="entry name" value="FI18007P1-RELATED"/>
    <property type="match status" value="1"/>
</dbReference>
<keyword evidence="3" id="KW-1185">Reference proteome</keyword>
<dbReference type="EMBL" id="JAWZYT010001400">
    <property type="protein sequence ID" value="KAK4312574.1"/>
    <property type="molecule type" value="Genomic_DNA"/>
</dbReference>
<dbReference type="InterPro" id="IPR002557">
    <property type="entry name" value="Chitin-bd_dom"/>
</dbReference>
<dbReference type="SUPFAM" id="SSF57625">
    <property type="entry name" value="Invertebrate chitin-binding proteins"/>
    <property type="match status" value="1"/>
</dbReference>
<name>A0AAE1UBF2_9EUCA</name>
<sequence length="176" mass="19143">MSPVPGRDKCQNVPSARTCQVPECVKCQNVPSARTCQVPECAKCHIHTNKMLKLFVFLVPLAALAAARSAYQFSTGYLDVLGAEPTQSFDCTDKPYGYYADVASDCRVFHICIPVADDEGTVVGSDHFSFFCGNQTVFNQESLICSHQEDASPCSEAEALYQISNSAFGIIPEAQN</sequence>
<proteinExistence type="predicted"/>